<sequence length="206" mass="21929">MTATAPIAHSLMALAAALTPASRAEWSLAMRKEFDALPDASGALGWAAGCVATAFGWRMRAEAGFALTVTATVVVGWWVSAQIFFFLVEWLSPKGISWMPAMAAAENLLRGGVCFGLAFVWPRRAALTGLALPMVWGFGAVPLWLILTLPDTLSQPWSSAGNHPALPNILFPLIFVGREMWASLLGAALGWGLSRILRSRPVAAPA</sequence>
<evidence type="ECO:0000313" key="3">
    <source>
        <dbReference type="Proteomes" id="UP000663918"/>
    </source>
</evidence>
<organism evidence="2 3">
    <name type="scientific">Brevundimonas goettingensis</name>
    <dbReference type="NCBI Taxonomy" id="2774190"/>
    <lineage>
        <taxon>Bacteria</taxon>
        <taxon>Pseudomonadati</taxon>
        <taxon>Pseudomonadota</taxon>
        <taxon>Alphaproteobacteria</taxon>
        <taxon>Caulobacterales</taxon>
        <taxon>Caulobacteraceae</taxon>
        <taxon>Brevundimonas</taxon>
    </lineage>
</organism>
<dbReference type="EMBL" id="CP062222">
    <property type="protein sequence ID" value="QTC90145.1"/>
    <property type="molecule type" value="Genomic_DNA"/>
</dbReference>
<accession>A0A975GX44</accession>
<protein>
    <submittedName>
        <fullName evidence="2">Uncharacterized protein</fullName>
    </submittedName>
</protein>
<proteinExistence type="predicted"/>
<dbReference type="Proteomes" id="UP000663918">
    <property type="component" value="Chromosome"/>
</dbReference>
<feature type="transmembrane region" description="Helical" evidence="1">
    <location>
        <begin position="64"/>
        <end position="86"/>
    </location>
</feature>
<gene>
    <name evidence="2" type="ORF">IFJ75_12730</name>
</gene>
<keyword evidence="1" id="KW-1133">Transmembrane helix</keyword>
<name>A0A975GX44_9CAUL</name>
<keyword evidence="3" id="KW-1185">Reference proteome</keyword>
<evidence type="ECO:0000256" key="1">
    <source>
        <dbReference type="SAM" id="Phobius"/>
    </source>
</evidence>
<keyword evidence="1" id="KW-0472">Membrane</keyword>
<evidence type="ECO:0000313" key="2">
    <source>
        <dbReference type="EMBL" id="QTC90145.1"/>
    </source>
</evidence>
<dbReference type="AlphaFoldDB" id="A0A975GX44"/>
<feature type="transmembrane region" description="Helical" evidence="1">
    <location>
        <begin position="169"/>
        <end position="191"/>
    </location>
</feature>
<feature type="transmembrane region" description="Helical" evidence="1">
    <location>
        <begin position="127"/>
        <end position="149"/>
    </location>
</feature>
<keyword evidence="1" id="KW-0812">Transmembrane</keyword>
<dbReference type="KEGG" id="bgoe:IFJ75_12730"/>
<feature type="transmembrane region" description="Helical" evidence="1">
    <location>
        <begin position="98"/>
        <end position="120"/>
    </location>
</feature>
<reference evidence="2" key="1">
    <citation type="submission" date="2020-09" db="EMBL/GenBank/DDBJ databases">
        <title>Brevundimonas sp. LVF2 isolated from a puddle in Goettingen, Germany.</title>
        <authorList>
            <person name="Friedrich I."/>
            <person name="Klassen A."/>
            <person name="Hannes N."/>
            <person name="Schneider D."/>
            <person name="Hertel R."/>
            <person name="Daniel R."/>
        </authorList>
    </citation>
    <scope>NUCLEOTIDE SEQUENCE</scope>
    <source>
        <strain evidence="2">LVF2</strain>
    </source>
</reference>
<dbReference type="RefSeq" id="WP_207868563.1">
    <property type="nucleotide sequence ID" value="NZ_CP062222.1"/>
</dbReference>